<dbReference type="PANTHER" id="PTHR45453">
    <property type="entry name" value="PHOSPHATE REGULON SENSOR PROTEIN PHOR"/>
    <property type="match status" value="1"/>
</dbReference>
<dbReference type="Gene3D" id="1.10.287.130">
    <property type="match status" value="1"/>
</dbReference>
<dbReference type="SUPFAM" id="SSF47384">
    <property type="entry name" value="Homodimeric domain of signal transducing histidine kinase"/>
    <property type="match status" value="1"/>
</dbReference>
<evidence type="ECO:0000256" key="5">
    <source>
        <dbReference type="ARBA" id="ARBA00022777"/>
    </source>
</evidence>
<feature type="transmembrane region" description="Helical" evidence="7">
    <location>
        <begin position="46"/>
        <end position="65"/>
    </location>
</feature>
<comment type="catalytic activity">
    <reaction evidence="1">
        <text>ATP + protein L-histidine = ADP + protein N-phospho-L-histidine.</text>
        <dbReference type="EC" id="2.7.13.3"/>
    </reaction>
</comment>
<protein>
    <recommendedName>
        <fullName evidence="2">histidine kinase</fullName>
        <ecNumber evidence="2">2.7.13.3</ecNumber>
    </recommendedName>
</protein>
<accession>A0A556N025</accession>
<dbReference type="CDD" id="cd00082">
    <property type="entry name" value="HisKA"/>
    <property type="match status" value="1"/>
</dbReference>
<gene>
    <name evidence="9" type="ORF">FO442_07220</name>
</gene>
<dbReference type="InterPro" id="IPR003661">
    <property type="entry name" value="HisK_dim/P_dom"/>
</dbReference>
<dbReference type="Proteomes" id="UP000316008">
    <property type="component" value="Unassembled WGS sequence"/>
</dbReference>
<dbReference type="GO" id="GO:0005886">
    <property type="term" value="C:plasma membrane"/>
    <property type="evidence" value="ECO:0007669"/>
    <property type="project" value="TreeGrafter"/>
</dbReference>
<dbReference type="InterPro" id="IPR004358">
    <property type="entry name" value="Sig_transdc_His_kin-like_C"/>
</dbReference>
<dbReference type="Pfam" id="PF00512">
    <property type="entry name" value="HisKA"/>
    <property type="match status" value="1"/>
</dbReference>
<keyword evidence="6" id="KW-0902">Two-component regulatory system</keyword>
<evidence type="ECO:0000256" key="4">
    <source>
        <dbReference type="ARBA" id="ARBA00022679"/>
    </source>
</evidence>
<evidence type="ECO:0000313" key="9">
    <source>
        <dbReference type="EMBL" id="TSJ45540.1"/>
    </source>
</evidence>
<keyword evidence="5 9" id="KW-0418">Kinase</keyword>
<dbReference type="OrthoDB" id="594725at2"/>
<dbReference type="PANTHER" id="PTHR45453:SF1">
    <property type="entry name" value="PHOSPHATE REGULON SENSOR PROTEIN PHOR"/>
    <property type="match status" value="1"/>
</dbReference>
<keyword evidence="7" id="KW-0812">Transmembrane</keyword>
<dbReference type="SMART" id="SM00387">
    <property type="entry name" value="HATPase_c"/>
    <property type="match status" value="1"/>
</dbReference>
<dbReference type="InterPro" id="IPR003594">
    <property type="entry name" value="HATPase_dom"/>
</dbReference>
<evidence type="ECO:0000256" key="7">
    <source>
        <dbReference type="SAM" id="Phobius"/>
    </source>
</evidence>
<feature type="transmembrane region" description="Helical" evidence="7">
    <location>
        <begin position="7"/>
        <end position="26"/>
    </location>
</feature>
<evidence type="ECO:0000256" key="1">
    <source>
        <dbReference type="ARBA" id="ARBA00000085"/>
    </source>
</evidence>
<proteinExistence type="predicted"/>
<keyword evidence="3" id="KW-0597">Phosphoprotein</keyword>
<keyword evidence="7" id="KW-0472">Membrane</keyword>
<dbReference type="GO" id="GO:0004721">
    <property type="term" value="F:phosphoprotein phosphatase activity"/>
    <property type="evidence" value="ECO:0007669"/>
    <property type="project" value="TreeGrafter"/>
</dbReference>
<dbReference type="InterPro" id="IPR005467">
    <property type="entry name" value="His_kinase_dom"/>
</dbReference>
<reference evidence="9 10" key="1">
    <citation type="submission" date="2019-07" db="EMBL/GenBank/DDBJ databases">
        <authorList>
            <person name="Huq M.A."/>
        </authorList>
    </citation>
    <scope>NUCLEOTIDE SEQUENCE [LARGE SCALE GENOMIC DNA]</scope>
    <source>
        <strain evidence="9 10">MAH-3</strain>
    </source>
</reference>
<dbReference type="GO" id="GO:0016036">
    <property type="term" value="P:cellular response to phosphate starvation"/>
    <property type="evidence" value="ECO:0007669"/>
    <property type="project" value="TreeGrafter"/>
</dbReference>
<dbReference type="PROSITE" id="PS50109">
    <property type="entry name" value="HIS_KIN"/>
    <property type="match status" value="1"/>
</dbReference>
<sequence length="301" mass="34732">MLKKPTTVFVYLLGAYVLIQFLWWGYHLIDLTRASHHTDQTITKRIVMIIGEGSVFLVLLLFGLWKIKRSIKKEIQIARQQNNFMLSVTHELKTPLAATKLYLQTIQKHKLSEEKQSELIQKALDESSRLETLVEQILTASRLEQQAMPRLMTSISLKDFLRHLIAIQEKRFNISIHMNDFEDIQLETDPLIFTHILNNLIENGFKYGYTEKGLDLTVYKENEQSVTIEIRDYGKGIPLEQQDLLFKKFNRLENEETRTTKGTGLGLFIAKECARTLGGNLRLTKADGPGACFQIQMPYDG</sequence>
<keyword evidence="7" id="KW-1133">Transmembrane helix</keyword>
<evidence type="ECO:0000256" key="6">
    <source>
        <dbReference type="ARBA" id="ARBA00023012"/>
    </source>
</evidence>
<dbReference type="AlphaFoldDB" id="A0A556N025"/>
<dbReference type="EMBL" id="VLPL01000003">
    <property type="protein sequence ID" value="TSJ45540.1"/>
    <property type="molecule type" value="Genomic_DNA"/>
</dbReference>
<organism evidence="9 10">
    <name type="scientific">Fluviicola chungangensis</name>
    <dbReference type="NCBI Taxonomy" id="2597671"/>
    <lineage>
        <taxon>Bacteria</taxon>
        <taxon>Pseudomonadati</taxon>
        <taxon>Bacteroidota</taxon>
        <taxon>Flavobacteriia</taxon>
        <taxon>Flavobacteriales</taxon>
        <taxon>Crocinitomicaceae</taxon>
        <taxon>Fluviicola</taxon>
    </lineage>
</organism>
<feature type="domain" description="Histidine kinase" evidence="8">
    <location>
        <begin position="87"/>
        <end position="301"/>
    </location>
</feature>
<evidence type="ECO:0000256" key="3">
    <source>
        <dbReference type="ARBA" id="ARBA00022553"/>
    </source>
</evidence>
<dbReference type="Pfam" id="PF02518">
    <property type="entry name" value="HATPase_c"/>
    <property type="match status" value="1"/>
</dbReference>
<dbReference type="Gene3D" id="3.30.565.10">
    <property type="entry name" value="Histidine kinase-like ATPase, C-terminal domain"/>
    <property type="match status" value="1"/>
</dbReference>
<evidence type="ECO:0000313" key="10">
    <source>
        <dbReference type="Proteomes" id="UP000316008"/>
    </source>
</evidence>
<keyword evidence="10" id="KW-1185">Reference proteome</keyword>
<dbReference type="RefSeq" id="WP_144332496.1">
    <property type="nucleotide sequence ID" value="NZ_VLPL01000003.1"/>
</dbReference>
<keyword evidence="4" id="KW-0808">Transferase</keyword>
<evidence type="ECO:0000256" key="2">
    <source>
        <dbReference type="ARBA" id="ARBA00012438"/>
    </source>
</evidence>
<dbReference type="SMART" id="SM00388">
    <property type="entry name" value="HisKA"/>
    <property type="match status" value="1"/>
</dbReference>
<dbReference type="GO" id="GO:0000155">
    <property type="term" value="F:phosphorelay sensor kinase activity"/>
    <property type="evidence" value="ECO:0007669"/>
    <property type="project" value="InterPro"/>
</dbReference>
<dbReference type="InterPro" id="IPR036097">
    <property type="entry name" value="HisK_dim/P_sf"/>
</dbReference>
<dbReference type="SUPFAM" id="SSF55874">
    <property type="entry name" value="ATPase domain of HSP90 chaperone/DNA topoisomerase II/histidine kinase"/>
    <property type="match status" value="1"/>
</dbReference>
<dbReference type="InterPro" id="IPR050351">
    <property type="entry name" value="BphY/WalK/GraS-like"/>
</dbReference>
<name>A0A556N025_9FLAO</name>
<dbReference type="PRINTS" id="PR00344">
    <property type="entry name" value="BCTRLSENSOR"/>
</dbReference>
<dbReference type="InterPro" id="IPR036890">
    <property type="entry name" value="HATPase_C_sf"/>
</dbReference>
<evidence type="ECO:0000259" key="8">
    <source>
        <dbReference type="PROSITE" id="PS50109"/>
    </source>
</evidence>
<dbReference type="EC" id="2.7.13.3" evidence="2"/>
<comment type="caution">
    <text evidence="9">The sequence shown here is derived from an EMBL/GenBank/DDBJ whole genome shotgun (WGS) entry which is preliminary data.</text>
</comment>